<dbReference type="PANTHER" id="PTHR13563">
    <property type="entry name" value="TRNA (GUANINE-9-) METHYLTRANSFERASE"/>
    <property type="match status" value="1"/>
</dbReference>
<evidence type="ECO:0000259" key="4">
    <source>
        <dbReference type="PROSITE" id="PS51675"/>
    </source>
</evidence>
<gene>
    <name evidence="5" type="ORF">MAR_011969</name>
</gene>
<dbReference type="EMBL" id="CP111025">
    <property type="protein sequence ID" value="WAR26265.1"/>
    <property type="molecule type" value="Genomic_DNA"/>
</dbReference>
<proteinExistence type="predicted"/>
<sequence length="344" mass="39981">MQRYTSLRGFALGCNRWTPVATLVRNLVDGKLLNAEDLLRMQKAIQFVSRLDAKQLERKKTIEVLHSQLLHSGELVPEELSTLDLHHMLTKCGNINDCHKYLYSAYVMEQKFKKKQTINTEMRLNLNQDPPLFRTSGQYRIVKSLQGFLHGPPVVFDLGYDLNPNEAYQVYLESMQCAEYNLHHPQPLHLHFTSFKRNQEFRERFSDDSEFETDIRADFQEASILDLYKIHSKLIYLSPDGPPLKRFSGKETFIIGGISSRNKIERLSYGKAQELGIRCASFPNRFKKWEGHKHQNLSLLEVFKVLNDVHLCGNWEQALLGNLHPSMFQRKKSKEISKTVTIEV</sequence>
<accession>A0ABY7FW93</accession>
<evidence type="ECO:0000256" key="1">
    <source>
        <dbReference type="ARBA" id="ARBA00022603"/>
    </source>
</evidence>
<keyword evidence="6" id="KW-1185">Reference proteome</keyword>
<name>A0ABY7FW93_MYAAR</name>
<keyword evidence="2" id="KW-0808">Transferase</keyword>
<evidence type="ECO:0000313" key="5">
    <source>
        <dbReference type="EMBL" id="WAR26265.1"/>
    </source>
</evidence>
<dbReference type="InterPro" id="IPR007356">
    <property type="entry name" value="tRNA_m1G_MeTrfase_euk"/>
</dbReference>
<feature type="domain" description="SAM-dependent MTase TRM10-type" evidence="4">
    <location>
        <begin position="137"/>
        <end position="334"/>
    </location>
</feature>
<dbReference type="PROSITE" id="PS51675">
    <property type="entry name" value="SAM_MT_TRM10"/>
    <property type="match status" value="1"/>
</dbReference>
<dbReference type="Gene3D" id="3.40.1280.30">
    <property type="match status" value="1"/>
</dbReference>
<evidence type="ECO:0000313" key="6">
    <source>
        <dbReference type="Proteomes" id="UP001164746"/>
    </source>
</evidence>
<dbReference type="InterPro" id="IPR038459">
    <property type="entry name" value="MT_TRM10-typ_sf"/>
</dbReference>
<evidence type="ECO:0000256" key="2">
    <source>
        <dbReference type="ARBA" id="ARBA00022679"/>
    </source>
</evidence>
<keyword evidence="3" id="KW-0949">S-adenosyl-L-methionine</keyword>
<keyword evidence="1" id="KW-0489">Methyltransferase</keyword>
<dbReference type="InterPro" id="IPR028564">
    <property type="entry name" value="MT_TRM10-typ"/>
</dbReference>
<protein>
    <submittedName>
        <fullName evidence="5">TM10C-like protein</fullName>
    </submittedName>
</protein>
<dbReference type="PANTHER" id="PTHR13563:SF5">
    <property type="entry name" value="TRNA METHYLTRANSFERASE 10 HOMOLOG C"/>
    <property type="match status" value="1"/>
</dbReference>
<evidence type="ECO:0000256" key="3">
    <source>
        <dbReference type="ARBA" id="ARBA00022691"/>
    </source>
</evidence>
<dbReference type="Proteomes" id="UP001164746">
    <property type="component" value="Chromosome 14"/>
</dbReference>
<organism evidence="5 6">
    <name type="scientific">Mya arenaria</name>
    <name type="common">Soft-shell clam</name>
    <dbReference type="NCBI Taxonomy" id="6604"/>
    <lineage>
        <taxon>Eukaryota</taxon>
        <taxon>Metazoa</taxon>
        <taxon>Spiralia</taxon>
        <taxon>Lophotrochozoa</taxon>
        <taxon>Mollusca</taxon>
        <taxon>Bivalvia</taxon>
        <taxon>Autobranchia</taxon>
        <taxon>Heteroconchia</taxon>
        <taxon>Euheterodonta</taxon>
        <taxon>Imparidentia</taxon>
        <taxon>Neoheterodontei</taxon>
        <taxon>Myida</taxon>
        <taxon>Myoidea</taxon>
        <taxon>Myidae</taxon>
        <taxon>Mya</taxon>
    </lineage>
</organism>
<reference evidence="5" key="1">
    <citation type="submission" date="2022-11" db="EMBL/GenBank/DDBJ databases">
        <title>Centuries of genome instability and evolution in soft-shell clam transmissible cancer (bioRxiv).</title>
        <authorList>
            <person name="Hart S.F.M."/>
            <person name="Yonemitsu M.A."/>
            <person name="Giersch R.M."/>
            <person name="Beal B.F."/>
            <person name="Arriagada G."/>
            <person name="Davis B.W."/>
            <person name="Ostrander E.A."/>
            <person name="Goff S.P."/>
            <person name="Metzger M.J."/>
        </authorList>
    </citation>
    <scope>NUCLEOTIDE SEQUENCE</scope>
    <source>
        <strain evidence="5">MELC-2E11</strain>
        <tissue evidence="5">Siphon/mantle</tissue>
    </source>
</reference>